<reference evidence="6 7" key="1">
    <citation type="journal article" date="2005" name="PLoS Biol.">
        <title>The genomes of Oryza sativa: a history of duplications.</title>
        <authorList>
            <person name="Yu J."/>
            <person name="Wang J."/>
            <person name="Lin W."/>
            <person name="Li S."/>
            <person name="Li H."/>
            <person name="Zhou J."/>
            <person name="Ni P."/>
            <person name="Dong W."/>
            <person name="Hu S."/>
            <person name="Zeng C."/>
            <person name="Zhang J."/>
            <person name="Zhang Y."/>
            <person name="Li R."/>
            <person name="Xu Z."/>
            <person name="Li S."/>
            <person name="Li X."/>
            <person name="Zheng H."/>
            <person name="Cong L."/>
            <person name="Lin L."/>
            <person name="Yin J."/>
            <person name="Geng J."/>
            <person name="Li G."/>
            <person name="Shi J."/>
            <person name="Liu J."/>
            <person name="Lv H."/>
            <person name="Li J."/>
            <person name="Wang J."/>
            <person name="Deng Y."/>
            <person name="Ran L."/>
            <person name="Shi X."/>
            <person name="Wang X."/>
            <person name="Wu Q."/>
            <person name="Li C."/>
            <person name="Ren X."/>
            <person name="Wang J."/>
            <person name="Wang X."/>
            <person name="Li D."/>
            <person name="Liu D."/>
            <person name="Zhang X."/>
            <person name="Ji Z."/>
            <person name="Zhao W."/>
            <person name="Sun Y."/>
            <person name="Zhang Z."/>
            <person name="Bao J."/>
            <person name="Han Y."/>
            <person name="Dong L."/>
            <person name="Ji J."/>
            <person name="Chen P."/>
            <person name="Wu S."/>
            <person name="Liu J."/>
            <person name="Xiao Y."/>
            <person name="Bu D."/>
            <person name="Tan J."/>
            <person name="Yang L."/>
            <person name="Ye C."/>
            <person name="Zhang J."/>
            <person name="Xu J."/>
            <person name="Zhou Y."/>
            <person name="Yu Y."/>
            <person name="Zhang B."/>
            <person name="Zhuang S."/>
            <person name="Wei H."/>
            <person name="Liu B."/>
            <person name="Lei M."/>
            <person name="Yu H."/>
            <person name="Li Y."/>
            <person name="Xu H."/>
            <person name="Wei S."/>
            <person name="He X."/>
            <person name="Fang L."/>
            <person name="Zhang Z."/>
            <person name="Zhang Y."/>
            <person name="Huang X."/>
            <person name="Su Z."/>
            <person name="Tong W."/>
            <person name="Li J."/>
            <person name="Tong Z."/>
            <person name="Li S."/>
            <person name="Ye J."/>
            <person name="Wang L."/>
            <person name="Fang L."/>
            <person name="Lei T."/>
            <person name="Chen C."/>
            <person name="Chen H."/>
            <person name="Xu Z."/>
            <person name="Li H."/>
            <person name="Huang H."/>
            <person name="Zhang F."/>
            <person name="Xu H."/>
            <person name="Li N."/>
            <person name="Zhao C."/>
            <person name="Li S."/>
            <person name="Dong L."/>
            <person name="Huang Y."/>
            <person name="Li L."/>
            <person name="Xi Y."/>
            <person name="Qi Q."/>
            <person name="Li W."/>
            <person name="Zhang B."/>
            <person name="Hu W."/>
            <person name="Zhang Y."/>
            <person name="Tian X."/>
            <person name="Jiao Y."/>
            <person name="Liang X."/>
            <person name="Jin J."/>
            <person name="Gao L."/>
            <person name="Zheng W."/>
            <person name="Hao B."/>
            <person name="Liu S."/>
            <person name="Wang W."/>
            <person name="Yuan L."/>
            <person name="Cao M."/>
            <person name="McDermott J."/>
            <person name="Samudrala R."/>
            <person name="Wang J."/>
            <person name="Wong G.K."/>
            <person name="Yang H."/>
        </authorList>
    </citation>
    <scope>NUCLEOTIDE SEQUENCE [LARGE SCALE GENOMIC DNA]</scope>
    <source>
        <strain evidence="7">cv. 93-11</strain>
    </source>
</reference>
<evidence type="ECO:0000313" key="7">
    <source>
        <dbReference type="Proteomes" id="UP000007015"/>
    </source>
</evidence>
<dbReference type="HOGENOM" id="CLU_008797_4_0_1"/>
<dbReference type="InterPro" id="IPR001000">
    <property type="entry name" value="GH10_dom"/>
</dbReference>
<dbReference type="Pfam" id="PF00331">
    <property type="entry name" value="Glyco_hydro_10"/>
    <property type="match status" value="1"/>
</dbReference>
<keyword evidence="2" id="KW-0378">Hydrolase</keyword>
<dbReference type="GO" id="GO:0031176">
    <property type="term" value="F:endo-1,4-beta-xylanase activity"/>
    <property type="evidence" value="ECO:0007669"/>
    <property type="project" value="UniProtKB-ARBA"/>
</dbReference>
<protein>
    <recommendedName>
        <fullName evidence="5">GH10 domain-containing protein</fullName>
    </recommendedName>
</protein>
<proteinExistence type="inferred from homology"/>
<dbReference type="AlphaFoldDB" id="B8BGE1"/>
<dbReference type="GO" id="GO:0000272">
    <property type="term" value="P:polysaccharide catabolic process"/>
    <property type="evidence" value="ECO:0007669"/>
    <property type="project" value="UniProtKB-KW"/>
</dbReference>
<evidence type="ECO:0000256" key="2">
    <source>
        <dbReference type="ARBA" id="ARBA00022801"/>
    </source>
</evidence>
<dbReference type="OMA" id="QSTQMAW"/>
<dbReference type="STRING" id="39946.B8BGE1"/>
<dbReference type="PANTHER" id="PTHR31490">
    <property type="entry name" value="GLYCOSYL HYDROLASE"/>
    <property type="match status" value="1"/>
</dbReference>
<evidence type="ECO:0000313" key="6">
    <source>
        <dbReference type="EMBL" id="EEC66791.1"/>
    </source>
</evidence>
<gene>
    <name evidence="6" type="ORF">OsI_33190</name>
</gene>
<dbReference type="Proteomes" id="UP000007015">
    <property type="component" value="Chromosome 10"/>
</dbReference>
<keyword evidence="7" id="KW-1185">Reference proteome</keyword>
<dbReference type="Gene3D" id="2.60.120.260">
    <property type="entry name" value="Galactose-binding domain-like"/>
    <property type="match status" value="1"/>
</dbReference>
<dbReference type="PROSITE" id="PS51760">
    <property type="entry name" value="GH10_2"/>
    <property type="match status" value="1"/>
</dbReference>
<organism evidence="6 7">
    <name type="scientific">Oryza sativa subsp. indica</name>
    <name type="common">Rice</name>
    <dbReference type="NCBI Taxonomy" id="39946"/>
    <lineage>
        <taxon>Eukaryota</taxon>
        <taxon>Viridiplantae</taxon>
        <taxon>Streptophyta</taxon>
        <taxon>Embryophyta</taxon>
        <taxon>Tracheophyta</taxon>
        <taxon>Spermatophyta</taxon>
        <taxon>Magnoliopsida</taxon>
        <taxon>Liliopsida</taxon>
        <taxon>Poales</taxon>
        <taxon>Poaceae</taxon>
        <taxon>BOP clade</taxon>
        <taxon>Oryzoideae</taxon>
        <taxon>Oryzeae</taxon>
        <taxon>Oryzinae</taxon>
        <taxon>Oryza</taxon>
        <taxon>Oryza sativa</taxon>
    </lineage>
</organism>
<dbReference type="Gramene" id="BGIOSGA032751-TA">
    <property type="protein sequence ID" value="BGIOSGA032751-PA"/>
    <property type="gene ID" value="BGIOSGA032751"/>
</dbReference>
<keyword evidence="4" id="KW-0624">Polysaccharide degradation</keyword>
<dbReference type="Gene3D" id="3.20.20.80">
    <property type="entry name" value="Glycosidases"/>
    <property type="match status" value="1"/>
</dbReference>
<keyword evidence="3" id="KW-0119">Carbohydrate metabolism</keyword>
<dbReference type="SUPFAM" id="SSF51445">
    <property type="entry name" value="(Trans)glycosidases"/>
    <property type="match status" value="1"/>
</dbReference>
<name>B8BGE1_ORYSI</name>
<evidence type="ECO:0000256" key="4">
    <source>
        <dbReference type="ARBA" id="ARBA00023326"/>
    </source>
</evidence>
<dbReference type="SMART" id="SM00633">
    <property type="entry name" value="Glyco_10"/>
    <property type="match status" value="1"/>
</dbReference>
<feature type="domain" description="GH10" evidence="5">
    <location>
        <begin position="245"/>
        <end position="544"/>
    </location>
</feature>
<dbReference type="EMBL" id="CM000135">
    <property type="protein sequence ID" value="EEC66791.1"/>
    <property type="molecule type" value="Genomic_DNA"/>
</dbReference>
<evidence type="ECO:0000256" key="1">
    <source>
        <dbReference type="ARBA" id="ARBA00007495"/>
    </source>
</evidence>
<evidence type="ECO:0000256" key="3">
    <source>
        <dbReference type="ARBA" id="ARBA00023277"/>
    </source>
</evidence>
<comment type="similarity">
    <text evidence="1">Belongs to the glycosyl hydrolase 10 (cellulase F) family.</text>
</comment>
<dbReference type="PANTHER" id="PTHR31490:SF48">
    <property type="entry name" value="OS10G0351600 PROTEIN"/>
    <property type="match status" value="1"/>
</dbReference>
<evidence type="ECO:0000259" key="5">
    <source>
        <dbReference type="PROSITE" id="PS51760"/>
    </source>
</evidence>
<accession>B8BGE1</accession>
<sequence>MMVVRMCCVFRVVVVVDGDHGGLIPDGLIELHSCLSNDARYLAQAGFKWGAAATRAVSFWPSASAPQTAAKVEPRGSRLCLSNPMIPLYSGGVIKNSEFNVGLTDWTVPLGVQATVNSSSSGNKFAEARTDGQPSRTVYQTVQIQPNTHYSLSGLPTASSSPPAPRVAKSGCWSMIKGGMTSYSSGQGQLYFEADAAVAIWVDSVSLQPFTFDEWDAHRQQQSAGRARRSTLGVVVARGTDGAPVPNATVTAELLRPGFPFGNAMTREILDNPAYEQWFASRFTVATFENEMKWYATEGRQGHEDYRVPDAMLALAERHGVRVRGHNVFWDDQSTQMAWVRSLGPDELRAAMDKRLRSVVSRYGGGRVIGWDVVNENLHWSFYDGKLGPDASPAIYHQVGKIDGETPLFMNEFNTVEQPVDMAAMASKYVAKMNQIRSFPGNGGLKLAVGLESHFGATPNIPFMRATLDTLAQLKLPIWLTEIDVANGTNQAQHLEEVLREGHGHPNVDGMVMWAAWHATACYVMCLTDDEFKNLAVGDVVDKLIAEWRTHPVAVATTDADGVVELDLAHGEYNVTVTHPSLVSSAVRTLTVDASSSSSENAIDIRV</sequence>
<dbReference type="InterPro" id="IPR044846">
    <property type="entry name" value="GH10"/>
</dbReference>
<dbReference type="InterPro" id="IPR017853">
    <property type="entry name" value="GH"/>
</dbReference>